<name>A0A1F5TN85_9BACT</name>
<organism evidence="2 3">
    <name type="scientific">Candidatus Falkowbacteria bacterium RIFOXYD2_FULL_34_120</name>
    <dbReference type="NCBI Taxonomy" id="1798007"/>
    <lineage>
        <taxon>Bacteria</taxon>
        <taxon>Candidatus Falkowiibacteriota</taxon>
    </lineage>
</organism>
<dbReference type="GO" id="GO:0016020">
    <property type="term" value="C:membrane"/>
    <property type="evidence" value="ECO:0007669"/>
    <property type="project" value="InterPro"/>
</dbReference>
<dbReference type="SUPFAM" id="SSF49313">
    <property type="entry name" value="Cadherin-like"/>
    <property type="match status" value="1"/>
</dbReference>
<dbReference type="InterPro" id="IPR015919">
    <property type="entry name" value="Cadherin-like_sf"/>
</dbReference>
<proteinExistence type="predicted"/>
<dbReference type="EMBL" id="MFGO01000031">
    <property type="protein sequence ID" value="OGF40358.1"/>
    <property type="molecule type" value="Genomic_DNA"/>
</dbReference>
<reference evidence="2 3" key="1">
    <citation type="journal article" date="2016" name="Nat. Commun.">
        <title>Thousands of microbial genomes shed light on interconnected biogeochemical processes in an aquifer system.</title>
        <authorList>
            <person name="Anantharaman K."/>
            <person name="Brown C.T."/>
            <person name="Hug L.A."/>
            <person name="Sharon I."/>
            <person name="Castelle C.J."/>
            <person name="Probst A.J."/>
            <person name="Thomas B.C."/>
            <person name="Singh A."/>
            <person name="Wilkins M.J."/>
            <person name="Karaoz U."/>
            <person name="Brodie E.L."/>
            <person name="Williams K.H."/>
            <person name="Hubbard S.S."/>
            <person name="Banfield J.F."/>
        </authorList>
    </citation>
    <scope>NUCLEOTIDE SEQUENCE [LARGE SCALE GENOMIC DNA]</scope>
</reference>
<dbReference type="InterPro" id="IPR013783">
    <property type="entry name" value="Ig-like_fold"/>
</dbReference>
<dbReference type="GO" id="GO:0005509">
    <property type="term" value="F:calcium ion binding"/>
    <property type="evidence" value="ECO:0007669"/>
    <property type="project" value="InterPro"/>
</dbReference>
<dbReference type="Gene3D" id="2.60.40.10">
    <property type="entry name" value="Immunoglobulins"/>
    <property type="match status" value="1"/>
</dbReference>
<sequence>MFKKLIFTIILSIFIFCCIFFICSNNISAQTSTDAIAIRVIPNSEHLSAKNWYKRQGFTGSPQSVIVDGYNGVRDGRTVYVNVSNVDDSGCIYTNIYLISYNQNAERVTMDIFSQIISHWKFNTNITGLGKCVRKSMSICMLDSDCSRDEYCVSKKAKLIRDTKRLEDFSEIKILLENYKEVHGYYPKLNAGTYLPNNSISVWPSWQERFSQEVGTTIPKDPVNKLGDCGDARFNEITCWDEEAKEFADAIPGDAKLDLPKNSLVYIYRANSIGSTYDCCGVMESGYGLCAGGMCVGSGICLTGSTGMGMSNAILNNPPVFNEYSIPFTTTGQEFNGFVVASDPDGDNITWTFNPDPLPIWAGWSEFLKLQGTPIENQKKLYAGIAGNEGDYSFQIVLNDGRGGITAKSFTIKVGQYCSLPWGGSIPNGDSIIAYQSLIEPCGSSCNSETRTCNNGILSGFFINQNCSVTPCLSCNLPWGGSLNHGASATAYQNLSVPCGSSCNSETRTCNDGVLSGSFINQNCSVFCLPCPLPWGGSINHGASVTTYQNPTEPCGSSCSSETRTCNDGVLSGSLINQSCTAIPCLSCNLPWGGTINHGASATAYQNPTEPCGSSCNSETRTCNNGTLSGSFTNQNCSVLACAASCNLPWGGAIANGSSVTAYQNPTVPCGSSCSFQIRTCNNGTLSGSFTNQNCSVLGTSPDIFCHESTCYWYVYNDRGNPAFLNWVRGVYSYFVPSRFNIVDQGGYDHWLNDYRTYIAFGMGDLAAKAIIKADIESFPKIWNPGTCSGCCGCVMDLTAKSLNFFDCVYHAPPVPGDCSAGGHCCEPTQFWTGSAFCQWESGVQYKYVTCGGNLGVLNSSGTCCINFNVYGNICETGGMNIVFPWPSL</sequence>
<evidence type="ECO:0000313" key="2">
    <source>
        <dbReference type="EMBL" id="OGF40358.1"/>
    </source>
</evidence>
<dbReference type="Proteomes" id="UP000177579">
    <property type="component" value="Unassembled WGS sequence"/>
</dbReference>
<evidence type="ECO:0000256" key="1">
    <source>
        <dbReference type="SAM" id="SignalP"/>
    </source>
</evidence>
<feature type="chain" id="PRO_5009521377" evidence="1">
    <location>
        <begin position="30"/>
        <end position="889"/>
    </location>
</feature>
<accession>A0A1F5TN85</accession>
<comment type="caution">
    <text evidence="2">The sequence shown here is derived from an EMBL/GenBank/DDBJ whole genome shotgun (WGS) entry which is preliminary data.</text>
</comment>
<protein>
    <submittedName>
        <fullName evidence="2">Uncharacterized protein</fullName>
    </submittedName>
</protein>
<gene>
    <name evidence="2" type="ORF">A2531_00735</name>
</gene>
<dbReference type="AlphaFoldDB" id="A0A1F5TN85"/>
<keyword evidence="1" id="KW-0732">Signal</keyword>
<feature type="signal peptide" evidence="1">
    <location>
        <begin position="1"/>
        <end position="29"/>
    </location>
</feature>
<evidence type="ECO:0000313" key="3">
    <source>
        <dbReference type="Proteomes" id="UP000177579"/>
    </source>
</evidence>